<evidence type="ECO:0000313" key="2">
    <source>
        <dbReference type="Proteomes" id="UP001054837"/>
    </source>
</evidence>
<gene>
    <name evidence="1" type="ORF">CDAR_496811</name>
</gene>
<dbReference type="AlphaFoldDB" id="A0AAV4U5B4"/>
<dbReference type="Proteomes" id="UP001054837">
    <property type="component" value="Unassembled WGS sequence"/>
</dbReference>
<evidence type="ECO:0000313" key="1">
    <source>
        <dbReference type="EMBL" id="GIY52905.1"/>
    </source>
</evidence>
<accession>A0AAV4U5B4</accession>
<comment type="caution">
    <text evidence="1">The sequence shown here is derived from an EMBL/GenBank/DDBJ whole genome shotgun (WGS) entry which is preliminary data.</text>
</comment>
<organism evidence="1 2">
    <name type="scientific">Caerostris darwini</name>
    <dbReference type="NCBI Taxonomy" id="1538125"/>
    <lineage>
        <taxon>Eukaryota</taxon>
        <taxon>Metazoa</taxon>
        <taxon>Ecdysozoa</taxon>
        <taxon>Arthropoda</taxon>
        <taxon>Chelicerata</taxon>
        <taxon>Arachnida</taxon>
        <taxon>Araneae</taxon>
        <taxon>Araneomorphae</taxon>
        <taxon>Entelegynae</taxon>
        <taxon>Araneoidea</taxon>
        <taxon>Araneidae</taxon>
        <taxon>Caerostris</taxon>
    </lineage>
</organism>
<dbReference type="EMBL" id="BPLQ01010723">
    <property type="protein sequence ID" value="GIY52905.1"/>
    <property type="molecule type" value="Genomic_DNA"/>
</dbReference>
<name>A0AAV4U5B4_9ARAC</name>
<reference evidence="1 2" key="1">
    <citation type="submission" date="2021-06" db="EMBL/GenBank/DDBJ databases">
        <title>Caerostris darwini draft genome.</title>
        <authorList>
            <person name="Kono N."/>
            <person name="Arakawa K."/>
        </authorList>
    </citation>
    <scope>NUCLEOTIDE SEQUENCE [LARGE SCALE GENOMIC DNA]</scope>
</reference>
<protein>
    <submittedName>
        <fullName evidence="1">Uncharacterized protein</fullName>
    </submittedName>
</protein>
<sequence length="179" mass="20480">MSSIGPTNVLIHTSASISMQNRRIQSEKDSFRVCIGMPPPRSGKEYLICIGQETGHVQQYEKLYIEELRLSKNEISEDKKRSKKDQKQSFSTICAPGNTRAVRFVRRRNIASRERKNFAFQDRCQPHIHLSVPLPTTGPVYLFAARERRLKWKSGISSAVFLCTLEGRVEESVLQINNV</sequence>
<proteinExistence type="predicted"/>
<keyword evidence="2" id="KW-1185">Reference proteome</keyword>